<dbReference type="CDD" id="cd02754">
    <property type="entry name" value="MopB_Nitrate-R-NapA-like"/>
    <property type="match status" value="1"/>
</dbReference>
<keyword evidence="4" id="KW-0004">4Fe-4S</keyword>
<comment type="cofactor">
    <cofactor evidence="2">
        <name>[4Fe-4S] cluster</name>
        <dbReference type="ChEBI" id="CHEBI:49883"/>
    </cofactor>
</comment>
<dbReference type="Proteomes" id="UP000238730">
    <property type="component" value="Unassembled WGS sequence"/>
</dbReference>
<reference evidence="12 13" key="1">
    <citation type="submission" date="2016-12" db="EMBL/GenBank/DDBJ databases">
        <title>Diversity of luminous bacteria.</title>
        <authorList>
            <person name="Yoshizawa S."/>
            <person name="Kogure K."/>
        </authorList>
    </citation>
    <scope>NUCLEOTIDE SEQUENCE [LARGE SCALE GENOMIC DNA]</scope>
    <source>
        <strain evidence="12 13">LC1-200</strain>
    </source>
</reference>
<dbReference type="SUPFAM" id="SSF50692">
    <property type="entry name" value="ADC-like"/>
    <property type="match status" value="1"/>
</dbReference>
<evidence type="ECO:0000313" key="13">
    <source>
        <dbReference type="Proteomes" id="UP000238730"/>
    </source>
</evidence>
<dbReference type="GO" id="GO:0016491">
    <property type="term" value="F:oxidoreductase activity"/>
    <property type="evidence" value="ECO:0007669"/>
    <property type="project" value="UniProtKB-KW"/>
</dbReference>
<evidence type="ECO:0000256" key="6">
    <source>
        <dbReference type="ARBA" id="ARBA00022723"/>
    </source>
</evidence>
<dbReference type="PANTHER" id="PTHR43105:SF9">
    <property type="entry name" value="NADPH-FE(3+) OXIDOREDUCTASE SUBUNIT ALPHA"/>
    <property type="match status" value="1"/>
</dbReference>
<dbReference type="RefSeq" id="WP_105062508.1">
    <property type="nucleotide sequence ID" value="NZ_MSCJ01000003.1"/>
</dbReference>
<dbReference type="Pfam" id="PF00384">
    <property type="entry name" value="Molybdopterin"/>
    <property type="match status" value="1"/>
</dbReference>
<evidence type="ECO:0000256" key="5">
    <source>
        <dbReference type="ARBA" id="ARBA00022505"/>
    </source>
</evidence>
<dbReference type="SUPFAM" id="SSF53706">
    <property type="entry name" value="Formate dehydrogenase/DMSO reductase, domains 1-3"/>
    <property type="match status" value="1"/>
</dbReference>
<keyword evidence="7" id="KW-0560">Oxidoreductase</keyword>
<dbReference type="Gene3D" id="2.40.40.20">
    <property type="match status" value="1"/>
</dbReference>
<dbReference type="OrthoDB" id="9810782at2"/>
<dbReference type="Pfam" id="PF01568">
    <property type="entry name" value="Molydop_binding"/>
    <property type="match status" value="1"/>
</dbReference>
<dbReference type="GO" id="GO:0043546">
    <property type="term" value="F:molybdopterin cofactor binding"/>
    <property type="evidence" value="ECO:0007669"/>
    <property type="project" value="InterPro"/>
</dbReference>
<evidence type="ECO:0000256" key="3">
    <source>
        <dbReference type="ARBA" id="ARBA00008747"/>
    </source>
</evidence>
<evidence type="ECO:0000256" key="8">
    <source>
        <dbReference type="ARBA" id="ARBA00023004"/>
    </source>
</evidence>
<evidence type="ECO:0000256" key="2">
    <source>
        <dbReference type="ARBA" id="ARBA00001966"/>
    </source>
</evidence>
<keyword evidence="6" id="KW-0479">Metal-binding</keyword>
<dbReference type="InterPro" id="IPR006657">
    <property type="entry name" value="MoPterin_dinucl-bd_dom"/>
</dbReference>
<dbReference type="InterPro" id="IPR009010">
    <property type="entry name" value="Asp_de-COase-like_dom_sf"/>
</dbReference>
<evidence type="ECO:0000256" key="4">
    <source>
        <dbReference type="ARBA" id="ARBA00022485"/>
    </source>
</evidence>
<dbReference type="InterPro" id="IPR006963">
    <property type="entry name" value="Mopterin_OxRdtase_4Fe-4S_dom"/>
</dbReference>
<dbReference type="InterPro" id="IPR006656">
    <property type="entry name" value="Mopterin_OxRdtase"/>
</dbReference>
<evidence type="ECO:0000259" key="11">
    <source>
        <dbReference type="SMART" id="SM00926"/>
    </source>
</evidence>
<keyword evidence="5" id="KW-0500">Molybdenum</keyword>
<dbReference type="PANTHER" id="PTHR43105">
    <property type="entry name" value="RESPIRATORY NITRATE REDUCTASE"/>
    <property type="match status" value="1"/>
</dbReference>
<dbReference type="GO" id="GO:0051539">
    <property type="term" value="F:4 iron, 4 sulfur cluster binding"/>
    <property type="evidence" value="ECO:0007669"/>
    <property type="project" value="UniProtKB-KW"/>
</dbReference>
<feature type="domain" description="4Fe-4S Mo/W bis-MGD-type" evidence="11">
    <location>
        <begin position="3"/>
        <end position="53"/>
    </location>
</feature>
<dbReference type="Gene3D" id="3.40.228.10">
    <property type="entry name" value="Dimethylsulfoxide Reductase, domain 2"/>
    <property type="match status" value="1"/>
</dbReference>
<evidence type="ECO:0000256" key="1">
    <source>
        <dbReference type="ARBA" id="ARBA00001942"/>
    </source>
</evidence>
<dbReference type="EMBL" id="MSCJ01000003">
    <property type="protein sequence ID" value="PQJ62731.1"/>
    <property type="molecule type" value="Genomic_DNA"/>
</dbReference>
<evidence type="ECO:0000313" key="12">
    <source>
        <dbReference type="EMBL" id="PQJ62731.1"/>
    </source>
</evidence>
<evidence type="ECO:0000256" key="7">
    <source>
        <dbReference type="ARBA" id="ARBA00023002"/>
    </source>
</evidence>
<dbReference type="GO" id="GO:0042128">
    <property type="term" value="P:nitrate assimilation"/>
    <property type="evidence" value="ECO:0007669"/>
    <property type="project" value="UniProtKB-KW"/>
</dbReference>
<accession>A0A2S7VMM6</accession>
<comment type="caution">
    <text evidence="12">The sequence shown here is derived from an EMBL/GenBank/DDBJ whole genome shotgun (WGS) entry which is preliminary data.</text>
</comment>
<dbReference type="AlphaFoldDB" id="A0A2S7VMM6"/>
<name>A0A2S7VMM6_PHOAN</name>
<comment type="cofactor">
    <cofactor evidence="1">
        <name>Mo-bis(molybdopterin guanine dinucleotide)</name>
        <dbReference type="ChEBI" id="CHEBI:60539"/>
    </cofactor>
</comment>
<dbReference type="InterPro" id="IPR041957">
    <property type="entry name" value="CT_Nitrate-R-NapA-like"/>
</dbReference>
<dbReference type="GO" id="GO:0046872">
    <property type="term" value="F:metal ion binding"/>
    <property type="evidence" value="ECO:0007669"/>
    <property type="project" value="UniProtKB-KW"/>
</dbReference>
<protein>
    <submittedName>
        <fullName evidence="12">Nitrite reductase</fullName>
    </submittedName>
</protein>
<dbReference type="Gene3D" id="1.10.10.1100">
    <property type="entry name" value="BFD-like [2Fe-2S]-binding domain"/>
    <property type="match status" value="1"/>
</dbReference>
<dbReference type="Pfam" id="PF04879">
    <property type="entry name" value="Molybdop_Fe4S4"/>
    <property type="match status" value="1"/>
</dbReference>
<evidence type="ECO:0000256" key="9">
    <source>
        <dbReference type="ARBA" id="ARBA00023014"/>
    </source>
</evidence>
<sequence length="899" mass="98881">MISQGIKSACPYCGVGCGVVTKQSEIIGDVSHPTNRGALCVKGSSLAASMSQPNRLLYPQIKGEVVEWDQATSQIAETISRVIAESGPEAIGMYLSGQLLTEDYYVANKLMKGFIGSSHVDTNSRLCMASAVAAHNRAFGEDIVATNYSDLDNTDLIVLVGSNLAWTHPIVFKRIQQAKKQNPLLKIVVIDPRKTATAEQADLHLALANDTDIDIYNGLIRYLIENNAIDRDFIAQVTEGFDALQQEVMKDKYSLLEVSRSSGIAIEQLATFYQWMKEAPRAVTVFCQGVNQASCGTDKANSIINSHLVSGKMAKQGCGPFSITGQPNAMGGREVGGLANQLAVHRGFDETSISQVKAFWQAPNIATTAGHKAVDLFKSVENGDIRVLWIMATNPVISMPDNEQVRRVLEKCEYVIVSDITPESDTAAYADCLLPAAAWGEKSGMVTNSERMMSRQRAFTAMPGEVKADWQIICDVAKQLGFSKAFDYQSEADIFREHAALSGINNSTDLLFDISCLALLSDDDYQTWQPQQWPLNSTSNGVFEQHNDLPLFSTPTRKAQLVVTPSPTENTLSNVMLAQDSSQSIFWLNTGRQRDQWHTMTRTGHVPVLAQSEVEPSLYIHPTCAKHVGLVDGDFVCIESLESYQGLNKHLARVVFDSTLSQQQVFMSMHWAGKYGAKSAINQSVIVACDPISGQPSFKSAQVKLTPISMEFHGVSLGDIPAQLDYEYASFQTYQNAHYQQKGIWRYAGMACLDKTALLRSLSGSKQQYLLVEQKWGFALVQLAKVINPDVKLNITAIHLFSNQPINVDMTTLVNSVNQPFVMTDVLEALGCQHSKQTLVCSCFQITDLMIEQAIVTNNITSLSDLTKQLKCGTNCGTCLPQVERHFFESQQLIPTVQL</sequence>
<dbReference type="Gene3D" id="3.40.50.740">
    <property type="match status" value="1"/>
</dbReference>
<dbReference type="GO" id="GO:1990204">
    <property type="term" value="C:oxidoreductase complex"/>
    <property type="evidence" value="ECO:0007669"/>
    <property type="project" value="UniProtKB-ARBA"/>
</dbReference>
<dbReference type="SMART" id="SM00926">
    <property type="entry name" value="Molybdop_Fe4S4"/>
    <property type="match status" value="1"/>
</dbReference>
<dbReference type="InterPro" id="IPR041854">
    <property type="entry name" value="BFD-like_2Fe2S-bd_dom_sf"/>
</dbReference>
<dbReference type="GO" id="GO:0045333">
    <property type="term" value="P:cellular respiration"/>
    <property type="evidence" value="ECO:0007669"/>
    <property type="project" value="UniProtKB-ARBA"/>
</dbReference>
<proteinExistence type="inferred from homology"/>
<organism evidence="12 13">
    <name type="scientific">Photobacterium angustum</name>
    <dbReference type="NCBI Taxonomy" id="661"/>
    <lineage>
        <taxon>Bacteria</taxon>
        <taxon>Pseudomonadati</taxon>
        <taxon>Pseudomonadota</taxon>
        <taxon>Gammaproteobacteria</taxon>
        <taxon>Vibrionales</taxon>
        <taxon>Vibrionaceae</taxon>
        <taxon>Photobacterium</taxon>
    </lineage>
</organism>
<dbReference type="InterPro" id="IPR050123">
    <property type="entry name" value="Prok_molybdopt-oxidoreductase"/>
</dbReference>
<dbReference type="InterPro" id="IPR007419">
    <property type="entry name" value="BFD-like_2Fe2S-bd_dom"/>
</dbReference>
<keyword evidence="9" id="KW-0411">Iron-sulfur</keyword>
<comment type="similarity">
    <text evidence="3">Belongs to the prokaryotic molybdopterin-containing oxidoreductase family. NasA/NapA/NarB subfamily.</text>
</comment>
<gene>
    <name evidence="12" type="ORF">BTO08_21165</name>
</gene>
<keyword evidence="8" id="KW-0408">Iron</keyword>
<dbReference type="GO" id="GO:0016020">
    <property type="term" value="C:membrane"/>
    <property type="evidence" value="ECO:0007669"/>
    <property type="project" value="TreeGrafter"/>
</dbReference>
<dbReference type="Gene3D" id="2.20.25.90">
    <property type="entry name" value="ADC-like domains"/>
    <property type="match status" value="1"/>
</dbReference>
<dbReference type="Pfam" id="PF04324">
    <property type="entry name" value="Fer2_BFD"/>
    <property type="match status" value="1"/>
</dbReference>
<evidence type="ECO:0000256" key="10">
    <source>
        <dbReference type="ARBA" id="ARBA00023063"/>
    </source>
</evidence>
<dbReference type="CDD" id="cd02791">
    <property type="entry name" value="MopB_CT_Nitrate-R-NapA-like"/>
    <property type="match status" value="1"/>
</dbReference>
<keyword evidence="10" id="KW-0534">Nitrate assimilation</keyword>